<dbReference type="EMBL" id="JAHSTP010000037">
    <property type="protein sequence ID" value="MBZ6156548.1"/>
    <property type="molecule type" value="Genomic_DNA"/>
</dbReference>
<feature type="domain" description="AbiEi antitoxin N-terminal" evidence="2">
    <location>
        <begin position="2"/>
        <end position="44"/>
    </location>
</feature>
<evidence type="ECO:0000313" key="4">
    <source>
        <dbReference type="Proteomes" id="UP000758701"/>
    </source>
</evidence>
<sequence>MAADQWGLVTAAQAKDFGISAVQLLRLTQAGQLENVGRGVYALPAAGLPRFLEIKVAWLRLQPRVPAWQRPPGSRDSGVVSHACACQLHGLGDIPAPEVEISVPRRRTTTEPFVKLRTAALEPADITMADGLPVTTVTRTITDLLRARTDGGHTGGVIADAERRDLVDLAALATAVQPYARNYGLPAHASGQDLIEHLVGQAGRVLHAQEVVRAGREGLAVGAELGALDQLMEPYRQMAELAEQALTPYREMAELAEQAFTPYREMESLAQSVAAVLEPYHRARQDIEQMVSGGITAQTRELLSGINAHTQELLDGINARTSIQEALRNALPRVTDAVPGLTAGTGLLRSAALTERHVRRARPVLPAEHLTAAVQALNPSLALPSVMSPQTRAALQRADLPVPDEADTVPARQAEPQAAADRADRPGGAEPADPPAEDR</sequence>
<dbReference type="Proteomes" id="UP000758701">
    <property type="component" value="Unassembled WGS sequence"/>
</dbReference>
<gene>
    <name evidence="3" type="ORF">KVH32_36275</name>
</gene>
<evidence type="ECO:0000259" key="2">
    <source>
        <dbReference type="Pfam" id="PF13338"/>
    </source>
</evidence>
<feature type="region of interest" description="Disordered" evidence="1">
    <location>
        <begin position="394"/>
        <end position="439"/>
    </location>
</feature>
<feature type="compositionally biased region" description="Low complexity" evidence="1">
    <location>
        <begin position="410"/>
        <end position="420"/>
    </location>
</feature>
<proteinExistence type="predicted"/>
<evidence type="ECO:0000256" key="1">
    <source>
        <dbReference type="SAM" id="MobiDB-lite"/>
    </source>
</evidence>
<name>A0ABS7WEZ5_STROV</name>
<reference evidence="3 4" key="1">
    <citation type="submission" date="2021-06" db="EMBL/GenBank/DDBJ databases">
        <title>Ecological speciation of a Streptomyces species isolated from different habitats and geographic origins.</title>
        <authorList>
            <person name="Wang J."/>
        </authorList>
    </citation>
    <scope>NUCLEOTIDE SEQUENCE [LARGE SCALE GENOMIC DNA]</scope>
    <source>
        <strain evidence="3 4">FXJ8.012</strain>
    </source>
</reference>
<dbReference type="InterPro" id="IPR025159">
    <property type="entry name" value="AbiEi_N"/>
</dbReference>
<comment type="caution">
    <text evidence="3">The sequence shown here is derived from an EMBL/GenBank/DDBJ whole genome shotgun (WGS) entry which is preliminary data.</text>
</comment>
<keyword evidence="4" id="KW-1185">Reference proteome</keyword>
<organism evidence="3 4">
    <name type="scientific">Streptomyces olivaceus</name>
    <dbReference type="NCBI Taxonomy" id="47716"/>
    <lineage>
        <taxon>Bacteria</taxon>
        <taxon>Bacillati</taxon>
        <taxon>Actinomycetota</taxon>
        <taxon>Actinomycetes</taxon>
        <taxon>Kitasatosporales</taxon>
        <taxon>Streptomycetaceae</taxon>
        <taxon>Streptomyces</taxon>
    </lineage>
</organism>
<accession>A0ABS7WEZ5</accession>
<dbReference type="Pfam" id="PF13338">
    <property type="entry name" value="AbiEi_4"/>
    <property type="match status" value="1"/>
</dbReference>
<dbReference type="RefSeq" id="WP_224310536.1">
    <property type="nucleotide sequence ID" value="NZ_JAHSST010000043.1"/>
</dbReference>
<evidence type="ECO:0000313" key="3">
    <source>
        <dbReference type="EMBL" id="MBZ6156548.1"/>
    </source>
</evidence>
<protein>
    <submittedName>
        <fullName evidence="3">Type IV toxin-antitoxin system AbiEi family antitoxin domain-containing protein</fullName>
    </submittedName>
</protein>